<dbReference type="RefSeq" id="WP_179910268.1">
    <property type="nucleotide sequence ID" value="NZ_CP058910.1"/>
</dbReference>
<dbReference type="EMBL" id="CP058910">
    <property type="protein sequence ID" value="QLH76326.1"/>
    <property type="molecule type" value="Genomic_DNA"/>
</dbReference>
<keyword evidence="2" id="KW-1185">Reference proteome</keyword>
<sequence length="45" mass="5114">MTRPDRPDSDAGADEIAKWMEEDFGWAVTEGFQNAREKGDKENRG</sequence>
<proteinExistence type="predicted"/>
<name>A0A7D5NYC6_9EURY</name>
<dbReference type="GeneID" id="56076791"/>
<evidence type="ECO:0000313" key="1">
    <source>
        <dbReference type="EMBL" id="QLH76326.1"/>
    </source>
</evidence>
<reference evidence="1 2" key="1">
    <citation type="submission" date="2020-07" db="EMBL/GenBank/DDBJ databases">
        <title>Halosimplex pelagicum sp. nov. and Halosimplex rubrum sp. nov., isolated from salted brown alga Laminaria, and emended description of the genus Halosimplex.</title>
        <authorList>
            <person name="Cui H."/>
        </authorList>
    </citation>
    <scope>NUCLEOTIDE SEQUENCE [LARGE SCALE GENOMIC DNA]</scope>
    <source>
        <strain evidence="1 2">R27</strain>
    </source>
</reference>
<dbReference type="OrthoDB" id="202903at2157"/>
<dbReference type="KEGG" id="hrr:HZS55_02970"/>
<gene>
    <name evidence="1" type="ORF">HZS55_02970</name>
</gene>
<accession>A0A7D5NYC6</accession>
<dbReference type="AlphaFoldDB" id="A0A7D5NYC6"/>
<organism evidence="1 2">
    <name type="scientific">Halosimplex rubrum</name>
    <dbReference type="NCBI Taxonomy" id="869889"/>
    <lineage>
        <taxon>Archaea</taxon>
        <taxon>Methanobacteriati</taxon>
        <taxon>Methanobacteriota</taxon>
        <taxon>Stenosarchaea group</taxon>
        <taxon>Halobacteria</taxon>
        <taxon>Halobacteriales</taxon>
        <taxon>Haloarculaceae</taxon>
        <taxon>Halosimplex</taxon>
    </lineage>
</organism>
<dbReference type="Proteomes" id="UP000509667">
    <property type="component" value="Chromosome"/>
</dbReference>
<evidence type="ECO:0000313" key="2">
    <source>
        <dbReference type="Proteomes" id="UP000509667"/>
    </source>
</evidence>
<protein>
    <submittedName>
        <fullName evidence="1">Uncharacterized protein</fullName>
    </submittedName>
</protein>